<comment type="caution">
    <text evidence="3">The sequence shown here is derived from an EMBL/GenBank/DDBJ whole genome shotgun (WGS) entry which is preliminary data.</text>
</comment>
<gene>
    <name evidence="3" type="ORF">J41TS12_36670</name>
</gene>
<proteinExistence type="predicted"/>
<dbReference type="GO" id="GO:0009103">
    <property type="term" value="P:lipopolysaccharide biosynthetic process"/>
    <property type="evidence" value="ECO:0007669"/>
    <property type="project" value="TreeGrafter"/>
</dbReference>
<dbReference type="Proteomes" id="UP000681162">
    <property type="component" value="Unassembled WGS sequence"/>
</dbReference>
<dbReference type="Pfam" id="PF13524">
    <property type="entry name" value="Glyco_trans_1_2"/>
    <property type="match status" value="1"/>
</dbReference>
<dbReference type="Gene3D" id="3.40.50.2000">
    <property type="entry name" value="Glycogen Phosphorylase B"/>
    <property type="match status" value="1"/>
</dbReference>
<dbReference type="InterPro" id="IPR055259">
    <property type="entry name" value="YkvP/CgeB_Glyco_trans-like"/>
</dbReference>
<feature type="domain" description="Spore protein YkvP/CgeB glycosyl transferase-like" evidence="2">
    <location>
        <begin position="227"/>
        <end position="332"/>
    </location>
</feature>
<organism evidence="3 4">
    <name type="scientific">Paenibacillus antibioticophila</name>
    <dbReference type="NCBI Taxonomy" id="1274374"/>
    <lineage>
        <taxon>Bacteria</taxon>
        <taxon>Bacillati</taxon>
        <taxon>Bacillota</taxon>
        <taxon>Bacilli</taxon>
        <taxon>Bacillales</taxon>
        <taxon>Paenibacillaceae</taxon>
        <taxon>Paenibacillus</taxon>
    </lineage>
</organism>
<sequence length="344" mass="39273">MESVKVLHVPVEIAGQVGLICDSLMNKGIHAIGFNYFLNYLNYNRVIPIESYELIKLLEYSIQNYDLFHFHNSYTFIEDKRDIQMISEAGRGVIMHHRGNDVRSHKRAKAWNGYRNPYVNTESSFPEEDIERNLKFFAKHVSAAIVQDYELYPYVADYYAAEGKKVYVLPRLFIPSSVTPPSLKSQKTNPPLIVHAPTHREFKGTKFIINAIEKLAKEVPLRFKLVEGMSHDEAMALYKEADIVIDQVLCGAYGNLSVEAMALGKAVVCYIRPDLKDTFPSDLPILSCNPDTLYDGLKELVLHPELREQRGQQGIAYVKKHHDADQVILQLISIYEEVLGRSIL</sequence>
<dbReference type="PANTHER" id="PTHR46401:SF2">
    <property type="entry name" value="GLYCOSYLTRANSFERASE WBBK-RELATED"/>
    <property type="match status" value="1"/>
</dbReference>
<dbReference type="AlphaFoldDB" id="A0A919XUS7"/>
<dbReference type="PANTHER" id="PTHR46401">
    <property type="entry name" value="GLYCOSYLTRANSFERASE WBBK-RELATED"/>
    <property type="match status" value="1"/>
</dbReference>
<evidence type="ECO:0000313" key="3">
    <source>
        <dbReference type="EMBL" id="GIO38806.1"/>
    </source>
</evidence>
<reference evidence="3 4" key="1">
    <citation type="submission" date="2021-03" db="EMBL/GenBank/DDBJ databases">
        <title>Antimicrobial resistance genes in bacteria isolated from Japanese honey, and their potential for conferring macrolide and lincosamide resistance in the American foulbrood pathogen Paenibacillus larvae.</title>
        <authorList>
            <person name="Okamoto M."/>
            <person name="Kumagai M."/>
            <person name="Kanamori H."/>
            <person name="Takamatsu D."/>
        </authorList>
    </citation>
    <scope>NUCLEOTIDE SEQUENCE [LARGE SCALE GENOMIC DNA]</scope>
    <source>
        <strain evidence="3 4">J41TS12</strain>
    </source>
</reference>
<dbReference type="GO" id="GO:0016757">
    <property type="term" value="F:glycosyltransferase activity"/>
    <property type="evidence" value="ECO:0007669"/>
    <property type="project" value="TreeGrafter"/>
</dbReference>
<keyword evidence="4" id="KW-1185">Reference proteome</keyword>
<dbReference type="SUPFAM" id="SSF53756">
    <property type="entry name" value="UDP-Glycosyltransferase/glycogen phosphorylase"/>
    <property type="match status" value="1"/>
</dbReference>
<evidence type="ECO:0000259" key="2">
    <source>
        <dbReference type="Pfam" id="PF13524"/>
    </source>
</evidence>
<name>A0A919XUS7_9BACL</name>
<evidence type="ECO:0000313" key="4">
    <source>
        <dbReference type="Proteomes" id="UP000681162"/>
    </source>
</evidence>
<accession>A0A919XUS7</accession>
<protein>
    <recommendedName>
        <fullName evidence="2">Spore protein YkvP/CgeB glycosyl transferase-like domain-containing protein</fullName>
    </recommendedName>
</protein>
<dbReference type="EMBL" id="BORR01000015">
    <property type="protein sequence ID" value="GIO38806.1"/>
    <property type="molecule type" value="Genomic_DNA"/>
</dbReference>
<evidence type="ECO:0000256" key="1">
    <source>
        <dbReference type="ARBA" id="ARBA00022679"/>
    </source>
</evidence>
<keyword evidence="1" id="KW-0808">Transferase</keyword>
<dbReference type="RefSeq" id="WP_212941263.1">
    <property type="nucleotide sequence ID" value="NZ_BORR01000015.1"/>
</dbReference>